<dbReference type="InterPro" id="IPR002350">
    <property type="entry name" value="Kazal_dom"/>
</dbReference>
<feature type="compositionally biased region" description="Low complexity" evidence="1">
    <location>
        <begin position="20"/>
        <end position="30"/>
    </location>
</feature>
<name>M1KCQ5_9BIVA</name>
<gene>
    <name evidence="3" type="primary">Isp1</name>
</gene>
<evidence type="ECO:0000313" key="3">
    <source>
        <dbReference type="EMBL" id="AGF33413.1"/>
    </source>
</evidence>
<reference evidence="3" key="1">
    <citation type="journal article" date="2013" name="Fish Shellfish Immunol.">
        <title>Molecular characterization of two kazal-type serine proteinase inhibitor genes in the surf clam Mesodesma donacium exposed to Vibrio anguillarum.</title>
        <authorList>
            <person name="Maldonado-Aguayo W."/>
            <person name="Nunez-Acuna G."/>
            <person name="Valenzuela-Munoz V."/>
            <person name="Chavez-Mardones J."/>
            <person name="Gallardo-Escarate C."/>
        </authorList>
    </citation>
    <scope>NUCLEOTIDE SEQUENCE</scope>
</reference>
<accession>M1KCQ5</accession>
<dbReference type="EMBL" id="KC160531">
    <property type="protein sequence ID" value="AGF33413.1"/>
    <property type="molecule type" value="mRNA"/>
</dbReference>
<feature type="domain" description="Kazal-like" evidence="2">
    <location>
        <begin position="123"/>
        <end position="172"/>
    </location>
</feature>
<proteinExistence type="evidence at transcript level"/>
<feature type="region of interest" description="Disordered" evidence="1">
    <location>
        <begin position="1"/>
        <end position="31"/>
    </location>
</feature>
<protein>
    <submittedName>
        <fullName evidence="3">Serine protease inhibitor 1</fullName>
    </submittedName>
</protein>
<sequence length="226" mass="24283">MFPMDAALSPVLHHHHRAARPPYRTPARPAQKPVPARIVPLAARPAHLVAARPAAVRMATRTKSGQRPARFNDNPDFGLPSGRDYPDAGLRPVAPAALPFVPPVQQPYVLPVPAAPVAPAAPAVPTFACDYYCQFDGYNPVCTASGNEYDNDCYRQCRQEAPDCDHSCPCNTAPPTPAQPLWADPCANCAAEGNDPVCVDDETNYQNECYALCEGKTITCSSTCPC</sequence>
<dbReference type="AlphaFoldDB" id="M1KCQ5"/>
<evidence type="ECO:0000256" key="1">
    <source>
        <dbReference type="SAM" id="MobiDB-lite"/>
    </source>
</evidence>
<dbReference type="PROSITE" id="PS51465">
    <property type="entry name" value="KAZAL_2"/>
    <property type="match status" value="1"/>
</dbReference>
<organism evidence="3">
    <name type="scientific">Mesodesma donacium</name>
    <dbReference type="NCBI Taxonomy" id="282296"/>
    <lineage>
        <taxon>Eukaryota</taxon>
        <taxon>Metazoa</taxon>
        <taxon>Spiralia</taxon>
        <taxon>Lophotrochozoa</taxon>
        <taxon>Mollusca</taxon>
        <taxon>Bivalvia</taxon>
        <taxon>Autobranchia</taxon>
        <taxon>Heteroconchia</taxon>
        <taxon>Euheterodonta</taxon>
        <taxon>Imparidentia</taxon>
        <taxon>Neoheterodontei</taxon>
        <taxon>Venerida</taxon>
        <taxon>Mactroidea</taxon>
        <taxon>Mesodesmatidae</taxon>
        <taxon>Mesodesma</taxon>
    </lineage>
</organism>
<evidence type="ECO:0000259" key="2">
    <source>
        <dbReference type="PROSITE" id="PS51465"/>
    </source>
</evidence>
<feature type="region of interest" description="Disordered" evidence="1">
    <location>
        <begin position="59"/>
        <end position="86"/>
    </location>
</feature>